<dbReference type="Gene3D" id="1.25.40.10">
    <property type="entry name" value="Tetratricopeptide repeat domain"/>
    <property type="match status" value="1"/>
</dbReference>
<dbReference type="KEGG" id="fln:FLA_5745"/>
<dbReference type="SUPFAM" id="SSF48452">
    <property type="entry name" value="TPR-like"/>
    <property type="match status" value="1"/>
</dbReference>
<dbReference type="Pfam" id="PF13181">
    <property type="entry name" value="TPR_8"/>
    <property type="match status" value="1"/>
</dbReference>
<keyword evidence="2" id="KW-1185">Reference proteome</keyword>
<dbReference type="SUPFAM" id="SSF160631">
    <property type="entry name" value="SMI1/KNR4-like"/>
    <property type="match status" value="1"/>
</dbReference>
<evidence type="ECO:0000313" key="2">
    <source>
        <dbReference type="Proteomes" id="UP000186917"/>
    </source>
</evidence>
<name>A0A173MPW9_9BACT</name>
<gene>
    <name evidence="1" type="ORF">SAMN05421788_1011128</name>
</gene>
<dbReference type="RefSeq" id="WP_076376469.1">
    <property type="nucleotide sequence ID" value="NZ_AP017422.1"/>
</dbReference>
<dbReference type="AlphaFoldDB" id="A0A173MPW9"/>
<evidence type="ECO:0000313" key="1">
    <source>
        <dbReference type="EMBL" id="SIS77333.1"/>
    </source>
</evidence>
<organism evidence="1 2">
    <name type="scientific">Filimonas lacunae</name>
    <dbReference type="NCBI Taxonomy" id="477680"/>
    <lineage>
        <taxon>Bacteria</taxon>
        <taxon>Pseudomonadati</taxon>
        <taxon>Bacteroidota</taxon>
        <taxon>Chitinophagia</taxon>
        <taxon>Chitinophagales</taxon>
        <taxon>Chitinophagaceae</taxon>
        <taxon>Filimonas</taxon>
    </lineage>
</organism>
<dbReference type="InterPro" id="IPR037883">
    <property type="entry name" value="Knr4/Smi1-like_sf"/>
</dbReference>
<dbReference type="InterPro" id="IPR019734">
    <property type="entry name" value="TPR_rpt"/>
</dbReference>
<dbReference type="EMBL" id="FTOR01000001">
    <property type="protein sequence ID" value="SIS77333.1"/>
    <property type="molecule type" value="Genomic_DNA"/>
</dbReference>
<dbReference type="InterPro" id="IPR011990">
    <property type="entry name" value="TPR-like_helical_dom_sf"/>
</dbReference>
<dbReference type="OrthoDB" id="609263at2"/>
<dbReference type="SMART" id="SM00028">
    <property type="entry name" value="TPR"/>
    <property type="match status" value="3"/>
</dbReference>
<proteinExistence type="predicted"/>
<dbReference type="Proteomes" id="UP000186917">
    <property type="component" value="Unassembled WGS sequence"/>
</dbReference>
<accession>A0A173MPW9</accession>
<reference evidence="2" key="1">
    <citation type="submission" date="2017-01" db="EMBL/GenBank/DDBJ databases">
        <authorList>
            <person name="Varghese N."/>
            <person name="Submissions S."/>
        </authorList>
    </citation>
    <scope>NUCLEOTIDE SEQUENCE [LARGE SCALE GENOMIC DNA]</scope>
    <source>
        <strain evidence="2">DSM 21054</strain>
    </source>
</reference>
<protein>
    <submittedName>
        <fullName evidence="1">Tetratricopeptide repeat-containing protein</fullName>
    </submittedName>
</protein>
<sequence length="616" mass="70652">MKRTDIPDPLYGDLPALIQHLEKECPGVLETSPVTQANIEEMEATAGFTLPATFKTLWNNKGFCYFNQDEVVCIAYAYCGEGRNFNHLYGFLSMLMKSHMSNSQWVVKAESLLKQFWVLGMVYTDNERWITVCDARQQVYTIYLDAPMTSISDEDLAFSFEEIIPADILPSEDAEAPEVTAAHFLQSNQLQLVTYEEVLALLGVDHLFDYWETGDYDSYVIDEYESEEAYFEERDRIFYHEGDLELNGDLEIPEDYFDLLVVNGNLTVHGKVYSWQDTENAWYVTGNATFDYLHVDYFQKTCGEETAVHMALAWAQDHERVKNMPIRKINTPFFFSWFYNLQSFTFGPDTVITALYDGDQLSTYTTNNPFLQWHDFTYAFRPEFYYPVEKPHHDYLSINPAAIYEALKNSQPVFIEGVTAEGIQLTQQAVTLGAIGDALGTIRLLQQAIEKSPAYYKAYYHIAQYLISQSAFAQAMDFAEKGIALTPTKLLYDVNCMEQAALCAVRLGEYDKATAWCQKALLKNENAYFAMRVLGEVLILQKQVQKAIPYLQKSIWHESIFSNNWLLGLAYHFSGDAGKAEEYYQRAAKHSNLGKPYSKQTDLNYVYGEPIVFDIN</sequence>